<keyword evidence="4" id="KW-0597">Phosphoprotein</keyword>
<dbReference type="GO" id="GO:0000783">
    <property type="term" value="C:nuclear telomere cap complex"/>
    <property type="evidence" value="ECO:0007669"/>
    <property type="project" value="TreeGrafter"/>
</dbReference>
<feature type="domain" description="HTH myb-type" evidence="12">
    <location>
        <begin position="317"/>
        <end position="374"/>
    </location>
</feature>
<dbReference type="InterPro" id="IPR036507">
    <property type="entry name" value="Telomere_rpt-bd_fac_dimer_sf"/>
</dbReference>
<dbReference type="GO" id="GO:1905839">
    <property type="term" value="P:negative regulation of telomeric D-loop disassembly"/>
    <property type="evidence" value="ECO:0007669"/>
    <property type="project" value="TreeGrafter"/>
</dbReference>
<reference evidence="13 14" key="1">
    <citation type="submission" date="2019-07" db="EMBL/GenBank/DDBJ databases">
        <title>Chromosome genome assembly for large yellow croaker.</title>
        <authorList>
            <person name="Xiao S."/>
        </authorList>
    </citation>
    <scope>NUCLEOTIDE SEQUENCE [LARGE SCALE GENOMIC DNA]</scope>
    <source>
        <strain evidence="13">JMULYC20181020</strain>
        <tissue evidence="13">Muscle</tissue>
    </source>
</reference>
<evidence type="ECO:0000256" key="1">
    <source>
        <dbReference type="ARBA" id="ARBA00004574"/>
    </source>
</evidence>
<dbReference type="GO" id="GO:0042803">
    <property type="term" value="F:protein homodimerization activity"/>
    <property type="evidence" value="ECO:0007669"/>
    <property type="project" value="UniProtKB-UniRule"/>
</dbReference>
<dbReference type="InterPro" id="IPR017930">
    <property type="entry name" value="Myb_dom"/>
</dbReference>
<proteinExistence type="predicted"/>
<keyword evidence="6 10" id="KW-0779">Telomere</keyword>
<evidence type="ECO:0000256" key="2">
    <source>
        <dbReference type="ARBA" id="ARBA00022454"/>
    </source>
</evidence>
<keyword evidence="3" id="KW-1017">Isopeptide bond</keyword>
<dbReference type="Pfam" id="PF00249">
    <property type="entry name" value="Myb_DNA-binding"/>
    <property type="match status" value="1"/>
</dbReference>
<dbReference type="InterPro" id="IPR052450">
    <property type="entry name" value="TRBD-Containing_Protein"/>
</dbReference>
<dbReference type="PIRSF" id="PIRSF038016">
    <property type="entry name" value="Telomere_bd-1_Pin2"/>
    <property type="match status" value="1"/>
</dbReference>
<dbReference type="GO" id="GO:0007004">
    <property type="term" value="P:telomere maintenance via telomerase"/>
    <property type="evidence" value="ECO:0007669"/>
    <property type="project" value="TreeGrafter"/>
</dbReference>
<protein>
    <recommendedName>
        <fullName evidence="10">Telomeric repeat-binding factor</fullName>
    </recommendedName>
</protein>
<accession>A0A6G0HL81</accession>
<evidence type="ECO:0000313" key="14">
    <source>
        <dbReference type="Proteomes" id="UP000424527"/>
    </source>
</evidence>
<comment type="caution">
    <text evidence="13">The sequence shown here is derived from an EMBL/GenBank/DDBJ whole genome shotgun (WGS) entry which is preliminary data.</text>
</comment>
<dbReference type="GO" id="GO:0071532">
    <property type="term" value="F:ankyrin repeat binding"/>
    <property type="evidence" value="ECO:0007669"/>
    <property type="project" value="TreeGrafter"/>
</dbReference>
<evidence type="ECO:0000256" key="8">
    <source>
        <dbReference type="ARBA" id="ARBA00023242"/>
    </source>
</evidence>
<dbReference type="Proteomes" id="UP000424527">
    <property type="component" value="Unassembled WGS sequence"/>
</dbReference>
<keyword evidence="8 10" id="KW-0539">Nucleus</keyword>
<dbReference type="Gene3D" id="1.25.40.210">
    <property type="entry name" value="Telomere repeat-binding factor, dimerisation domain"/>
    <property type="match status" value="1"/>
</dbReference>
<evidence type="ECO:0000256" key="6">
    <source>
        <dbReference type="ARBA" id="ARBA00022895"/>
    </source>
</evidence>
<dbReference type="PANTHER" id="PTHR46734">
    <property type="entry name" value="TELOMERIC REPEAT-BINDING FACTOR 1 TERF1"/>
    <property type="match status" value="1"/>
</dbReference>
<dbReference type="FunFam" id="1.25.40.210:FF:000001">
    <property type="entry name" value="Telomeric repeat-binding factor"/>
    <property type="match status" value="1"/>
</dbReference>
<keyword evidence="9 10" id="KW-0131">Cell cycle</keyword>
<dbReference type="CDD" id="cd11660">
    <property type="entry name" value="SANT_TRF"/>
    <property type="match status" value="1"/>
</dbReference>
<dbReference type="PROSITE" id="PS51294">
    <property type="entry name" value="HTH_MYB"/>
    <property type="match status" value="1"/>
</dbReference>
<comment type="function">
    <text evidence="10">Binds the telomeric double-stranded 5'-TTAGGG-3' repeat.</text>
</comment>
<dbReference type="EMBL" id="REGW02000022">
    <property type="protein sequence ID" value="KAE8279920.1"/>
    <property type="molecule type" value="Genomic_DNA"/>
</dbReference>
<dbReference type="AlphaFoldDB" id="A0A6G0HL81"/>
<gene>
    <name evidence="13" type="ORF">D5F01_LYC22053</name>
</gene>
<dbReference type="Pfam" id="PF08558">
    <property type="entry name" value="TRF"/>
    <property type="match status" value="1"/>
</dbReference>
<dbReference type="PANTHER" id="PTHR46734:SF1">
    <property type="entry name" value="TELOMERIC REPEAT-BINDING FACTOR 1"/>
    <property type="match status" value="1"/>
</dbReference>
<comment type="subunit">
    <text evidence="10">Homodimer.</text>
</comment>
<dbReference type="InterPro" id="IPR013867">
    <property type="entry name" value="Telomere_rpt-bd_fac_dimer_dom"/>
</dbReference>
<dbReference type="GO" id="GO:0008017">
    <property type="term" value="F:microtubule binding"/>
    <property type="evidence" value="ECO:0007669"/>
    <property type="project" value="TreeGrafter"/>
</dbReference>
<dbReference type="GO" id="GO:0008301">
    <property type="term" value="F:DNA binding, bending"/>
    <property type="evidence" value="ECO:0007669"/>
    <property type="project" value="TreeGrafter"/>
</dbReference>
<evidence type="ECO:0000313" key="13">
    <source>
        <dbReference type="EMBL" id="KAE8279920.1"/>
    </source>
</evidence>
<dbReference type="SUPFAM" id="SSF46689">
    <property type="entry name" value="Homeodomain-like"/>
    <property type="match status" value="1"/>
</dbReference>
<dbReference type="InterPro" id="IPR001005">
    <property type="entry name" value="SANT/Myb"/>
</dbReference>
<dbReference type="GO" id="GO:0098505">
    <property type="term" value="F:G-rich strand telomeric DNA binding"/>
    <property type="evidence" value="ECO:0007669"/>
    <property type="project" value="TreeGrafter"/>
</dbReference>
<dbReference type="InterPro" id="IPR017357">
    <property type="entry name" value="TERF1/2"/>
</dbReference>
<keyword evidence="5" id="KW-0832">Ubl conjugation</keyword>
<feature type="domain" description="Myb-like" evidence="11">
    <location>
        <begin position="317"/>
        <end position="370"/>
    </location>
</feature>
<organism evidence="13 14">
    <name type="scientific">Larimichthys crocea</name>
    <name type="common">Large yellow croaker</name>
    <name type="synonym">Pseudosciaena crocea</name>
    <dbReference type="NCBI Taxonomy" id="215358"/>
    <lineage>
        <taxon>Eukaryota</taxon>
        <taxon>Metazoa</taxon>
        <taxon>Chordata</taxon>
        <taxon>Craniata</taxon>
        <taxon>Vertebrata</taxon>
        <taxon>Euteleostomi</taxon>
        <taxon>Actinopterygii</taxon>
        <taxon>Neopterygii</taxon>
        <taxon>Teleostei</taxon>
        <taxon>Neoteleostei</taxon>
        <taxon>Acanthomorphata</taxon>
        <taxon>Eupercaria</taxon>
        <taxon>Sciaenidae</taxon>
        <taxon>Larimichthys</taxon>
    </lineage>
</organism>
<sequence length="382" mass="43658">MEPESDKSDKSDTESSYTDQNATFPRVSAVAAGWMLDFMFVSMCHHFKADKPDEFSRSLSIYKAISKKSSLNGHFHVEKKLICAFLTRVIHGKQLNVLFEEDSHVMPLMSAAKLWSKFEDVVTDESLYKNINILLIVQTVAVCMEKGQRSSASSALKWFENNHEIPQSLIVKLSTIVAQRETYHPFLMSFSFSRLLETVKSFVDAYLEKNPSDFLLKAATEMVQSSGSMKDLEDVVTKDISLSETSSESTEDGREKESTVCLRTKRKLLSTKIIDVWQPDTCKKPFVSLRRLSRNELIQRLSGKSTDTCSKNEQKPKPRKARGKWTCELDQYLKDGVRRHGPGKWSRILLDYDFEGRSGVMLKDRWRVLIRTESKKGSASFM</sequence>
<evidence type="ECO:0000256" key="5">
    <source>
        <dbReference type="ARBA" id="ARBA00022843"/>
    </source>
</evidence>
<dbReference type="Gene3D" id="1.10.10.60">
    <property type="entry name" value="Homeodomain-like"/>
    <property type="match status" value="1"/>
</dbReference>
<dbReference type="GO" id="GO:0008156">
    <property type="term" value="P:negative regulation of DNA replication"/>
    <property type="evidence" value="ECO:0007669"/>
    <property type="project" value="TreeGrafter"/>
</dbReference>
<evidence type="ECO:0000256" key="3">
    <source>
        <dbReference type="ARBA" id="ARBA00022499"/>
    </source>
</evidence>
<keyword evidence="2" id="KW-0158">Chromosome</keyword>
<comment type="subcellular location">
    <subcellularLocation>
        <location evidence="1">Chromosome</location>
        <location evidence="1">Telomere</location>
    </subcellularLocation>
    <subcellularLocation>
        <location evidence="10">Nucleus</location>
    </subcellularLocation>
</comment>
<evidence type="ECO:0000256" key="4">
    <source>
        <dbReference type="ARBA" id="ARBA00022553"/>
    </source>
</evidence>
<dbReference type="GO" id="GO:0005654">
    <property type="term" value="C:nucleoplasm"/>
    <property type="evidence" value="ECO:0007669"/>
    <property type="project" value="UniProtKB-ARBA"/>
</dbReference>
<dbReference type="PROSITE" id="PS50090">
    <property type="entry name" value="MYB_LIKE"/>
    <property type="match status" value="1"/>
</dbReference>
<keyword evidence="14" id="KW-1185">Reference proteome</keyword>
<dbReference type="SUPFAM" id="SSF63600">
    <property type="entry name" value="Telomeric repeat binding factor (TRF) dimerisation domain"/>
    <property type="match status" value="1"/>
</dbReference>
<evidence type="ECO:0000256" key="9">
    <source>
        <dbReference type="ARBA" id="ARBA00023306"/>
    </source>
</evidence>
<dbReference type="SMART" id="SM00717">
    <property type="entry name" value="SANT"/>
    <property type="match status" value="1"/>
</dbReference>
<evidence type="ECO:0000256" key="10">
    <source>
        <dbReference type="PIRNR" id="PIRNR038016"/>
    </source>
</evidence>
<dbReference type="GO" id="GO:0003720">
    <property type="term" value="F:telomerase activity"/>
    <property type="evidence" value="ECO:0007669"/>
    <property type="project" value="TreeGrafter"/>
</dbReference>
<dbReference type="InterPro" id="IPR009057">
    <property type="entry name" value="Homeodomain-like_sf"/>
</dbReference>
<dbReference type="GO" id="GO:0003691">
    <property type="term" value="F:double-stranded telomeric DNA binding"/>
    <property type="evidence" value="ECO:0007669"/>
    <property type="project" value="UniProtKB-UniRule"/>
</dbReference>
<evidence type="ECO:0000259" key="12">
    <source>
        <dbReference type="PROSITE" id="PS51294"/>
    </source>
</evidence>
<name>A0A6G0HL81_LARCR</name>
<evidence type="ECO:0000259" key="11">
    <source>
        <dbReference type="PROSITE" id="PS50090"/>
    </source>
</evidence>
<evidence type="ECO:0000256" key="7">
    <source>
        <dbReference type="ARBA" id="ARBA00023125"/>
    </source>
</evidence>
<keyword evidence="7 10" id="KW-0238">DNA-binding</keyword>